<dbReference type="GO" id="GO:0046474">
    <property type="term" value="P:glycerophospholipid biosynthetic process"/>
    <property type="evidence" value="ECO:0007669"/>
    <property type="project" value="TreeGrafter"/>
</dbReference>
<dbReference type="UniPathway" id="UPA00085"/>
<sequence>MVKSVENQEYSPEALNRVFTVPNLISFLRICSIPYLAWLIACRSMVVALVVLAISAFSDCVDGYIARKFNQVSKLGQILDPIADRLLIICSTVALAFAKIIPWWALALVVARDVIMTVLIVILAQYDYGPLPVNFVGKAGTALLMLSIVSLMIVYTVSAESMFVLHAAALACGIWGISLYWYAGFLYIKQACMLLKAIKKQ</sequence>
<keyword evidence="7" id="KW-0443">Lipid metabolism</keyword>
<evidence type="ECO:0000256" key="6">
    <source>
        <dbReference type="ARBA" id="ARBA00022989"/>
    </source>
</evidence>
<comment type="subcellular location">
    <subcellularLocation>
        <location evidence="1">Membrane</location>
        <topology evidence="1">Multi-pass membrane protein</topology>
    </subcellularLocation>
</comment>
<evidence type="ECO:0000256" key="7">
    <source>
        <dbReference type="ARBA" id="ARBA00023098"/>
    </source>
</evidence>
<dbReference type="Proteomes" id="UP000236146">
    <property type="component" value="Unassembled WGS sequence"/>
</dbReference>
<organism evidence="13 14">
    <name type="scientific">Gardnerella vaginalis</name>
    <dbReference type="NCBI Taxonomy" id="2702"/>
    <lineage>
        <taxon>Bacteria</taxon>
        <taxon>Bacillati</taxon>
        <taxon>Actinomycetota</taxon>
        <taxon>Actinomycetes</taxon>
        <taxon>Bifidobacteriales</taxon>
        <taxon>Bifidobacteriaceae</taxon>
        <taxon>Gardnerella</taxon>
    </lineage>
</organism>
<accession>A0A2K1SWJ7</accession>
<comment type="caution">
    <text evidence="13">The sequence shown here is derived from an EMBL/GenBank/DDBJ whole genome shotgun (WGS) entry which is preliminary data.</text>
</comment>
<feature type="transmembrane region" description="Helical" evidence="12">
    <location>
        <begin position="35"/>
        <end position="57"/>
    </location>
</feature>
<dbReference type="Gene3D" id="1.20.120.1760">
    <property type="match status" value="1"/>
</dbReference>
<evidence type="ECO:0000256" key="10">
    <source>
        <dbReference type="ARBA" id="ARBA00023264"/>
    </source>
</evidence>
<keyword evidence="6 12" id="KW-1133">Transmembrane helix</keyword>
<dbReference type="InterPro" id="IPR000462">
    <property type="entry name" value="CDP-OH_P_trans"/>
</dbReference>
<proteinExistence type="inferred from homology"/>
<dbReference type="GO" id="GO:0016020">
    <property type="term" value="C:membrane"/>
    <property type="evidence" value="ECO:0007669"/>
    <property type="project" value="UniProtKB-SubCell"/>
</dbReference>
<dbReference type="PANTHER" id="PTHR14269">
    <property type="entry name" value="CDP-DIACYLGLYCEROL--GLYCEROL-3-PHOSPHATE 3-PHOSPHATIDYLTRANSFERASE-RELATED"/>
    <property type="match status" value="1"/>
</dbReference>
<protein>
    <submittedName>
        <fullName evidence="13">CDP-diacylglycerol--glycerol-3-phosphate 3-phosphatidyltransferase</fullName>
    </submittedName>
</protein>
<name>A0A2K1SWJ7_GARVA</name>
<dbReference type="InterPro" id="IPR050324">
    <property type="entry name" value="CDP-alcohol_PTase-I"/>
</dbReference>
<keyword evidence="4 11" id="KW-0808">Transferase</keyword>
<evidence type="ECO:0000313" key="13">
    <source>
        <dbReference type="EMBL" id="PNS43883.1"/>
    </source>
</evidence>
<keyword evidence="9" id="KW-0594">Phospholipid biosynthesis</keyword>
<evidence type="ECO:0000256" key="8">
    <source>
        <dbReference type="ARBA" id="ARBA00023136"/>
    </source>
</evidence>
<gene>
    <name evidence="13" type="ORF">BFS05_01350</name>
</gene>
<dbReference type="InterPro" id="IPR048254">
    <property type="entry name" value="CDP_ALCOHOL_P_TRANSF_CS"/>
</dbReference>
<keyword evidence="3" id="KW-0444">Lipid biosynthesis</keyword>
<reference evidence="13 14" key="1">
    <citation type="submission" date="2016-10" db="EMBL/GenBank/DDBJ databases">
        <authorList>
            <person name="Varghese N."/>
        </authorList>
    </citation>
    <scope>NUCLEOTIDE SEQUENCE [LARGE SCALE GENOMIC DNA]</scope>
    <source>
        <strain evidence="13 14">KA00225</strain>
    </source>
</reference>
<evidence type="ECO:0000256" key="2">
    <source>
        <dbReference type="ARBA" id="ARBA00010441"/>
    </source>
</evidence>
<evidence type="ECO:0000256" key="12">
    <source>
        <dbReference type="SAM" id="Phobius"/>
    </source>
</evidence>
<dbReference type="PIRSF" id="PIRSF000847">
    <property type="entry name" value="Phos_ph_gly_syn"/>
    <property type="match status" value="1"/>
</dbReference>
<feature type="transmembrane region" description="Helical" evidence="12">
    <location>
        <begin position="103"/>
        <end position="123"/>
    </location>
</feature>
<evidence type="ECO:0000256" key="11">
    <source>
        <dbReference type="RuleBase" id="RU003750"/>
    </source>
</evidence>
<evidence type="ECO:0000256" key="9">
    <source>
        <dbReference type="ARBA" id="ARBA00023209"/>
    </source>
</evidence>
<dbReference type="InterPro" id="IPR004570">
    <property type="entry name" value="Phosphatidylglycerol_P_synth"/>
</dbReference>
<dbReference type="EMBL" id="MNLH01000001">
    <property type="protein sequence ID" value="PNS43883.1"/>
    <property type="molecule type" value="Genomic_DNA"/>
</dbReference>
<dbReference type="Pfam" id="PF01066">
    <property type="entry name" value="CDP-OH_P_transf"/>
    <property type="match status" value="1"/>
</dbReference>
<keyword evidence="5 12" id="KW-0812">Transmembrane</keyword>
<dbReference type="InterPro" id="IPR043130">
    <property type="entry name" value="CDP-OH_PTrfase_TM_dom"/>
</dbReference>
<feature type="transmembrane region" description="Helical" evidence="12">
    <location>
        <begin position="135"/>
        <end position="157"/>
    </location>
</feature>
<evidence type="ECO:0000256" key="1">
    <source>
        <dbReference type="ARBA" id="ARBA00004141"/>
    </source>
</evidence>
<evidence type="ECO:0000256" key="5">
    <source>
        <dbReference type="ARBA" id="ARBA00022692"/>
    </source>
</evidence>
<dbReference type="AlphaFoldDB" id="A0A2K1SWJ7"/>
<evidence type="ECO:0000313" key="14">
    <source>
        <dbReference type="Proteomes" id="UP000236146"/>
    </source>
</evidence>
<keyword evidence="10" id="KW-1208">Phospholipid metabolism</keyword>
<dbReference type="PANTHER" id="PTHR14269:SF62">
    <property type="entry name" value="CDP-DIACYLGLYCEROL--GLYCEROL-3-PHOSPHATE 3-PHOSPHATIDYLTRANSFERASE 1, CHLOROPLASTIC"/>
    <property type="match status" value="1"/>
</dbReference>
<feature type="transmembrane region" description="Helical" evidence="12">
    <location>
        <begin position="163"/>
        <end position="188"/>
    </location>
</feature>
<evidence type="ECO:0000256" key="4">
    <source>
        <dbReference type="ARBA" id="ARBA00022679"/>
    </source>
</evidence>
<keyword evidence="8 12" id="KW-0472">Membrane</keyword>
<dbReference type="RefSeq" id="WP_103084259.1">
    <property type="nucleotide sequence ID" value="NZ_JBLLPE010000001.1"/>
</dbReference>
<dbReference type="OrthoDB" id="9796672at2"/>
<comment type="similarity">
    <text evidence="2 11">Belongs to the CDP-alcohol phosphatidyltransferase class-I family.</text>
</comment>
<dbReference type="GO" id="GO:0008444">
    <property type="term" value="F:CDP-diacylglycerol-glycerol-3-phosphate 3-phosphatidyltransferase activity"/>
    <property type="evidence" value="ECO:0007669"/>
    <property type="project" value="InterPro"/>
</dbReference>
<dbReference type="PROSITE" id="PS00379">
    <property type="entry name" value="CDP_ALCOHOL_P_TRANSF"/>
    <property type="match status" value="1"/>
</dbReference>
<evidence type="ECO:0000256" key="3">
    <source>
        <dbReference type="ARBA" id="ARBA00022516"/>
    </source>
</evidence>